<gene>
    <name evidence="1" type="ORF">K437DRAFT_157153</name>
</gene>
<comment type="caution">
    <text evidence="1">The sequence shown here is derived from an EMBL/GenBank/DDBJ whole genome shotgun (WGS) entry which is preliminary data.</text>
</comment>
<accession>A0A066VMC9</accession>
<dbReference type="HOGENOM" id="CLU_1750976_0_0_1"/>
<dbReference type="InParanoid" id="A0A066VMC9"/>
<dbReference type="AlphaFoldDB" id="A0A066VMC9"/>
<proteinExistence type="predicted"/>
<dbReference type="EMBL" id="JMSN01000066">
    <property type="protein sequence ID" value="KDN42877.1"/>
    <property type="molecule type" value="Genomic_DNA"/>
</dbReference>
<dbReference type="RefSeq" id="XP_013242211.1">
    <property type="nucleotide sequence ID" value="XM_013386757.1"/>
</dbReference>
<dbReference type="Proteomes" id="UP000027361">
    <property type="component" value="Unassembled WGS sequence"/>
</dbReference>
<reference evidence="1 2" key="1">
    <citation type="submission" date="2014-05" db="EMBL/GenBank/DDBJ databases">
        <title>Draft genome sequence of a rare smut relative, Tilletiaria anomala UBC 951.</title>
        <authorList>
            <consortium name="DOE Joint Genome Institute"/>
            <person name="Toome M."/>
            <person name="Kuo A."/>
            <person name="Henrissat B."/>
            <person name="Lipzen A."/>
            <person name="Tritt A."/>
            <person name="Yoshinaga Y."/>
            <person name="Zane M."/>
            <person name="Barry K."/>
            <person name="Grigoriev I.V."/>
            <person name="Spatafora J.W."/>
            <person name="Aimea M.C."/>
        </authorList>
    </citation>
    <scope>NUCLEOTIDE SEQUENCE [LARGE SCALE GENOMIC DNA]</scope>
    <source>
        <strain evidence="1 2">UBC 951</strain>
    </source>
</reference>
<evidence type="ECO:0000313" key="1">
    <source>
        <dbReference type="EMBL" id="KDN42877.1"/>
    </source>
</evidence>
<protein>
    <submittedName>
        <fullName evidence="1">Uncharacterized protein</fullName>
    </submittedName>
</protein>
<evidence type="ECO:0000313" key="2">
    <source>
        <dbReference type="Proteomes" id="UP000027361"/>
    </source>
</evidence>
<dbReference type="GeneID" id="25261702"/>
<name>A0A066VMC9_TILAU</name>
<keyword evidence="2" id="KW-1185">Reference proteome</keyword>
<organism evidence="1 2">
    <name type="scientific">Tilletiaria anomala (strain ATCC 24038 / CBS 436.72 / UBC 951)</name>
    <dbReference type="NCBI Taxonomy" id="1037660"/>
    <lineage>
        <taxon>Eukaryota</taxon>
        <taxon>Fungi</taxon>
        <taxon>Dikarya</taxon>
        <taxon>Basidiomycota</taxon>
        <taxon>Ustilaginomycotina</taxon>
        <taxon>Exobasidiomycetes</taxon>
        <taxon>Georgefischeriales</taxon>
        <taxon>Tilletiariaceae</taxon>
        <taxon>Tilletiaria</taxon>
    </lineage>
</organism>
<sequence>MDGSIKGLDLRSIHSLAHVVLAFQIPSCCSSSVLQSKREPWNSSRLRSTVASRHHVDLGCCSCLGLAHQRAPPSPSVHINVCTTFEHSRVHTSTEKLRPQRCLYAAAERHVAMSASHLTMHAANIKLAARTFDQQVHDDAAALPDVSRA</sequence>